<dbReference type="EMBL" id="FN653063">
    <property type="protein sequence ID" value="CBY24837.1"/>
    <property type="molecule type" value="Genomic_DNA"/>
</dbReference>
<keyword evidence="3" id="KW-1185">Reference proteome</keyword>
<reference evidence="2" key="1">
    <citation type="journal article" date="2010" name="Science">
        <title>Plasticity of animal genome architecture unmasked by rapid evolution of a pelagic tunicate.</title>
        <authorList>
            <person name="Denoeud F."/>
            <person name="Henriet S."/>
            <person name="Mungpakdee S."/>
            <person name="Aury J.M."/>
            <person name="Da Silva C."/>
            <person name="Brinkmann H."/>
            <person name="Mikhaleva J."/>
            <person name="Olsen L.C."/>
            <person name="Jubin C."/>
            <person name="Canestro C."/>
            <person name="Bouquet J.M."/>
            <person name="Danks G."/>
            <person name="Poulain J."/>
            <person name="Campsteijn C."/>
            <person name="Adamski M."/>
            <person name="Cross I."/>
            <person name="Yadetie F."/>
            <person name="Muffato M."/>
            <person name="Louis A."/>
            <person name="Butcher S."/>
            <person name="Tsagkogeorga G."/>
            <person name="Konrad A."/>
            <person name="Singh S."/>
            <person name="Jensen M.F."/>
            <person name="Cong E.H."/>
            <person name="Eikeseth-Otteraa H."/>
            <person name="Noel B."/>
            <person name="Anthouard V."/>
            <person name="Porcel B.M."/>
            <person name="Kachouri-Lafond R."/>
            <person name="Nishino A."/>
            <person name="Ugolini M."/>
            <person name="Chourrout P."/>
            <person name="Nishida H."/>
            <person name="Aasland R."/>
            <person name="Huzurbazar S."/>
            <person name="Westhof E."/>
            <person name="Delsuc F."/>
            <person name="Lehrach H."/>
            <person name="Reinhardt R."/>
            <person name="Weissenbach J."/>
            <person name="Roy S.W."/>
            <person name="Artiguenave F."/>
            <person name="Postlethwait J.H."/>
            <person name="Manak J.R."/>
            <person name="Thompson E.M."/>
            <person name="Jaillon O."/>
            <person name="Du Pasquier L."/>
            <person name="Boudinot P."/>
            <person name="Liberles D.A."/>
            <person name="Volff J.N."/>
            <person name="Philippe H."/>
            <person name="Lenhard B."/>
            <person name="Roest Crollius H."/>
            <person name="Wincker P."/>
            <person name="Chourrout D."/>
        </authorList>
    </citation>
    <scope>NUCLEOTIDE SEQUENCE [LARGE SCALE GENOMIC DNA]</scope>
</reference>
<proteinExistence type="predicted"/>
<evidence type="ECO:0000313" key="2">
    <source>
        <dbReference type="EMBL" id="CBY24837.1"/>
    </source>
</evidence>
<evidence type="ECO:0000256" key="1">
    <source>
        <dbReference type="SAM" id="MobiDB-lite"/>
    </source>
</evidence>
<accession>E4XK60</accession>
<organism evidence="2">
    <name type="scientific">Oikopleura dioica</name>
    <name type="common">Tunicate</name>
    <dbReference type="NCBI Taxonomy" id="34765"/>
    <lineage>
        <taxon>Eukaryota</taxon>
        <taxon>Metazoa</taxon>
        <taxon>Chordata</taxon>
        <taxon>Tunicata</taxon>
        <taxon>Appendicularia</taxon>
        <taxon>Copelata</taxon>
        <taxon>Oikopleuridae</taxon>
        <taxon>Oikopleura</taxon>
    </lineage>
</organism>
<protein>
    <submittedName>
        <fullName evidence="2">Uncharacterized protein</fullName>
    </submittedName>
</protein>
<evidence type="ECO:0000313" key="3">
    <source>
        <dbReference type="Proteomes" id="UP000001307"/>
    </source>
</evidence>
<dbReference type="Proteomes" id="UP000001307">
    <property type="component" value="Unassembled WGS sequence"/>
</dbReference>
<sequence length="119" mass="13369">MTSVIRLTVGIIKQSLPRSFPPFSSPVCAPAIASKTNKENNLKLEDILNDRLQKYSSNEKGRTQRMASFKKAQQGKAQEEQARQAAVRAAQLAEREAARKNIKPVKGSAKRKMMKNWNK</sequence>
<feature type="region of interest" description="Disordered" evidence="1">
    <location>
        <begin position="95"/>
        <end position="119"/>
    </location>
</feature>
<dbReference type="AlphaFoldDB" id="E4XK60"/>
<gene>
    <name evidence="2" type="ORF">GSOID_T00013010001</name>
</gene>
<dbReference type="InParanoid" id="E4XK60"/>
<name>E4XK60_OIKDI</name>
<feature type="compositionally biased region" description="Basic residues" evidence="1">
    <location>
        <begin position="100"/>
        <end position="119"/>
    </location>
</feature>